<proteinExistence type="predicted"/>
<dbReference type="OrthoDB" id="365750at2759"/>
<dbReference type="EMBL" id="AP011948">
    <property type="protein sequence ID" value="BAM41153.1"/>
    <property type="molecule type" value="Genomic_DNA"/>
</dbReference>
<gene>
    <name evidence="2" type="ORF">TOT_030000416</name>
</gene>
<dbReference type="eggNOG" id="ENOG502SV1Z">
    <property type="taxonomic scope" value="Eukaryota"/>
</dbReference>
<reference evidence="2 3" key="1">
    <citation type="journal article" date="2012" name="MBio">
        <title>Comparative genome analysis of three eukaryotic parasites with differing abilities to transform leukocytes reveals key mediators of Theileria-induced leukocyte transformation.</title>
        <authorList>
            <person name="Hayashida K."/>
            <person name="Hara Y."/>
            <person name="Abe T."/>
            <person name="Yamasaki C."/>
            <person name="Toyoda A."/>
            <person name="Kosuge T."/>
            <person name="Suzuki Y."/>
            <person name="Sato Y."/>
            <person name="Kawashima S."/>
            <person name="Katayama T."/>
            <person name="Wakaguri H."/>
            <person name="Inoue N."/>
            <person name="Homma K."/>
            <person name="Tada-Umezaki M."/>
            <person name="Yagi Y."/>
            <person name="Fujii Y."/>
            <person name="Habara T."/>
            <person name="Kanehisa M."/>
            <person name="Watanabe H."/>
            <person name="Ito K."/>
            <person name="Gojobori T."/>
            <person name="Sugawara H."/>
            <person name="Imanishi T."/>
            <person name="Weir W."/>
            <person name="Gardner M."/>
            <person name="Pain A."/>
            <person name="Shiels B."/>
            <person name="Hattori M."/>
            <person name="Nene V."/>
            <person name="Sugimoto C."/>
        </authorList>
    </citation>
    <scope>NUCLEOTIDE SEQUENCE [LARGE SCALE GENOMIC DNA]</scope>
    <source>
        <strain evidence="2 3">Shintoku</strain>
    </source>
</reference>
<dbReference type="Proteomes" id="UP000003786">
    <property type="component" value="Chromosome 3"/>
</dbReference>
<dbReference type="OMA" id="GVHETSW"/>
<evidence type="ECO:0000313" key="3">
    <source>
        <dbReference type="Proteomes" id="UP000003786"/>
    </source>
</evidence>
<dbReference type="GeneID" id="20715595"/>
<feature type="region of interest" description="Disordered" evidence="1">
    <location>
        <begin position="698"/>
        <end position="726"/>
    </location>
</feature>
<accession>J4C8P6</accession>
<feature type="region of interest" description="Disordered" evidence="1">
    <location>
        <begin position="328"/>
        <end position="349"/>
    </location>
</feature>
<dbReference type="RefSeq" id="XP_009691454.1">
    <property type="nucleotide sequence ID" value="XM_009693159.1"/>
</dbReference>
<evidence type="ECO:0000256" key="1">
    <source>
        <dbReference type="SAM" id="MobiDB-lite"/>
    </source>
</evidence>
<keyword evidence="3" id="KW-1185">Reference proteome</keyword>
<protein>
    <submittedName>
        <fullName evidence="2">Uncharacterized protein</fullName>
    </submittedName>
</protein>
<dbReference type="VEuPathDB" id="PiroplasmaDB:TOT_030000416"/>
<dbReference type="AlphaFoldDB" id="J4C8P6"/>
<evidence type="ECO:0000313" key="2">
    <source>
        <dbReference type="EMBL" id="BAM41153.1"/>
    </source>
</evidence>
<feature type="region of interest" description="Disordered" evidence="1">
    <location>
        <begin position="783"/>
        <end position="825"/>
    </location>
</feature>
<organism evidence="2 3">
    <name type="scientific">Theileria orientalis strain Shintoku</name>
    <dbReference type="NCBI Taxonomy" id="869250"/>
    <lineage>
        <taxon>Eukaryota</taxon>
        <taxon>Sar</taxon>
        <taxon>Alveolata</taxon>
        <taxon>Apicomplexa</taxon>
        <taxon>Aconoidasida</taxon>
        <taxon>Piroplasmida</taxon>
        <taxon>Theileriidae</taxon>
        <taxon>Theileria</taxon>
    </lineage>
</organism>
<sequence>MNTVASVPLDYPESHTGDMDSYLTNIDNVYGINEPLDYTTFSSANTSCEPVFLENGIQLSFDGSNFNDYSGSFYPGPCYGTNDTSLYPDMSSSIFANTFAKSEQDLGKYTMDQKYAFDTKYRLESKYSIDSLYSIDPKYPMDAKFSMENGDLMQHTSTPNLPYLTPKVKPNFEYMNPITNSTSSTSSTMSSAMPAVGTTAMGPMTASMPPAMPDMLSPGRAQHPIKVTTHDLAMFNSLMDGSVLTPIRASSTMLAPNQLRKTKSLPTGIPATTAPGLKEYQGLYHFEEEQTGPQYIRQPPTTQKTFNYETEFSKSVDSLMLFPSERNVPTTTSQGQDTYQSAERPPNNYQYQNSAVQEGEADETGENYYAPTSVTTNVTRYSVPTFDPNMPPEERYREVLKAILKSPPTPESFMSPINSNVLNSFTIKELGERYDEAQRAANQPETHVMYVRHSSDMNLVLRNDNLLIQHSNRERNERLKMSKQVLSSKDVASSSDLNECMARSRNDEQGMSYLPYVSCNWKGVHETSWWMSDAKGVVRNFKVRFDPAVFGSKNTAYEEATKFGKFVEGLIRPGTLISWYPGFNIPIGTSGRANLRKVLHMDRMKNADLCDPVLEANGLKVAAKSTFGDMIIVELYKAAYLLGLWDVAAYNCLKTCKRRGYSFEWIHNIQASGKRITLDALKYMRNVKEVVEQDKISRVNSEKKRRRRKASEKRRKTSLSRAENEKQYIEVTGESMRWRFDSRPHRENHATWSTSIATEVLESQWHQGVYESMTPGYAGAYESRAPEADVEGSQEPEQFADARTHHSHWHQARSTADWAGTRKDL</sequence>
<feature type="compositionally biased region" description="Basic residues" evidence="1">
    <location>
        <begin position="703"/>
        <end position="718"/>
    </location>
</feature>
<dbReference type="KEGG" id="tot:TOT_030000416"/>
<name>J4C8P6_THEOR</name>